<evidence type="ECO:0000256" key="2">
    <source>
        <dbReference type="SAM" id="MobiDB-lite"/>
    </source>
</evidence>
<feature type="compositionally biased region" description="Basic and acidic residues" evidence="2">
    <location>
        <begin position="514"/>
        <end position="532"/>
    </location>
</feature>
<dbReference type="GO" id="GO:0003723">
    <property type="term" value="F:RNA binding"/>
    <property type="evidence" value="ECO:0007669"/>
    <property type="project" value="UniProtKB-UniRule"/>
</dbReference>
<dbReference type="Proteomes" id="UP000316270">
    <property type="component" value="Chromosome 4"/>
</dbReference>
<feature type="region of interest" description="Disordered" evidence="2">
    <location>
        <begin position="654"/>
        <end position="758"/>
    </location>
</feature>
<gene>
    <name evidence="4" type="ORF">FKW77_000404</name>
</gene>
<protein>
    <recommendedName>
        <fullName evidence="3">RRM domain-containing protein</fullName>
    </recommendedName>
</protein>
<feature type="compositionally biased region" description="Low complexity" evidence="2">
    <location>
        <begin position="1369"/>
        <end position="1379"/>
    </location>
</feature>
<feature type="region of interest" description="Disordered" evidence="2">
    <location>
        <begin position="501"/>
        <end position="532"/>
    </location>
</feature>
<feature type="compositionally biased region" description="Basic and acidic residues" evidence="2">
    <location>
        <begin position="1071"/>
        <end position="1090"/>
    </location>
</feature>
<dbReference type="Gene3D" id="3.30.70.330">
    <property type="match status" value="1"/>
</dbReference>
<feature type="compositionally biased region" description="Low complexity" evidence="2">
    <location>
        <begin position="1189"/>
        <end position="1199"/>
    </location>
</feature>
<dbReference type="OrthoDB" id="3932763at2759"/>
<feature type="compositionally biased region" description="Basic residues" evidence="2">
    <location>
        <begin position="1276"/>
        <end position="1292"/>
    </location>
</feature>
<feature type="region of interest" description="Disordered" evidence="2">
    <location>
        <begin position="1266"/>
        <end position="1390"/>
    </location>
</feature>
<feature type="compositionally biased region" description="Polar residues" evidence="2">
    <location>
        <begin position="1297"/>
        <end position="1306"/>
    </location>
</feature>
<feature type="region of interest" description="Disordered" evidence="2">
    <location>
        <begin position="408"/>
        <end position="488"/>
    </location>
</feature>
<feature type="domain" description="RRM" evidence="3">
    <location>
        <begin position="569"/>
        <end position="648"/>
    </location>
</feature>
<evidence type="ECO:0000259" key="3">
    <source>
        <dbReference type="PROSITE" id="PS50102"/>
    </source>
</evidence>
<feature type="compositionally biased region" description="Pro residues" evidence="2">
    <location>
        <begin position="279"/>
        <end position="290"/>
    </location>
</feature>
<dbReference type="STRING" id="50376.A0A517L2L6"/>
<dbReference type="EMBL" id="CP042188">
    <property type="protein sequence ID" value="QDS69862.1"/>
    <property type="molecule type" value="Genomic_DNA"/>
</dbReference>
<feature type="region of interest" description="Disordered" evidence="2">
    <location>
        <begin position="1172"/>
        <end position="1223"/>
    </location>
</feature>
<dbReference type="PROSITE" id="PS50102">
    <property type="entry name" value="RRM"/>
    <property type="match status" value="1"/>
</dbReference>
<feature type="region of interest" description="Disordered" evidence="2">
    <location>
        <begin position="243"/>
        <end position="336"/>
    </location>
</feature>
<evidence type="ECO:0000313" key="4">
    <source>
        <dbReference type="EMBL" id="QDS69862.1"/>
    </source>
</evidence>
<feature type="compositionally biased region" description="Gly residues" evidence="2">
    <location>
        <begin position="469"/>
        <end position="479"/>
    </location>
</feature>
<keyword evidence="1" id="KW-0694">RNA-binding</keyword>
<feature type="region of interest" description="Disordered" evidence="2">
    <location>
        <begin position="1409"/>
        <end position="1432"/>
    </location>
</feature>
<dbReference type="InterPro" id="IPR035979">
    <property type="entry name" value="RBD_domain_sf"/>
</dbReference>
<dbReference type="InterPro" id="IPR012677">
    <property type="entry name" value="Nucleotide-bd_a/b_plait_sf"/>
</dbReference>
<feature type="compositionally biased region" description="Polar residues" evidence="2">
    <location>
        <begin position="683"/>
        <end position="700"/>
    </location>
</feature>
<sequence length="1432" mass="154675">MASGVASADDAPAQVQDKIPLLIVHSQPELDARIEASQLRLLDNCKHLPYFINITERSDWKKTFEKWTLPYKWPHMNNEAYSKRVIYHIAAQNNGDIGRMARDFFYEGRFGDPTTVNIAALNALTSEPKRIHDVFRPDEVALYSEQVLFKVFEWHFLTTKRMLEENFAALNAPNVALSKSMNNSPMLRPAKHRRSKSQLSIEVPAHVPQPHLIMPPSAGMPPPINPTYGADSRRTASAQVPIRQTPGMRGGDRAASGPVFDAPTGLKTGPAMGQRHHMPPAPNMSRPPHPLSQQSTPGQMMHPQPAAYHRRENPGGTVPTHGNMSQLPPPPSAMRMSSGEVRHMLPHPMSGHMYGPPMAPHPAQHAAMGPPPPSMGMGVPIHSPGLQMSPMQPMQPVYFDHGMVPPGARLVEPGGGGTLYDPNQHHPAQNRQELGRSAPRNSSSNYSGYVDNSRNNNNNNYRGRKQSRGRGGGGRGGGMPSYDGGRRQSFHVVDRPVASNMHMHEPMMPPPPHPAERSHRESFSHAKSQETERFPDFHQEQQEPFSIDNIPRELQCLRKFIGSDVEDMDSLWIGNIPHGTSDHTIQSLIEENVHVPVVMVKPVMTDASKTVGWTIVTFHKTSDARLVLEKFEQFRFRDHLLDVQVPERCRHDLPGYKVQSRRSSNKHSVVDGPMPGVPVGPRSSFSRNNSIRQFRTNSLAHSDGSGRRNSLFSPQDARSDIPVLPDLPEVAEALSAPPDSTTPTGRGEGSTTASSQLSTSAVMHATAASFVPPQYNSFGAEISGLTNKHLAIEERFHRSASSESLRRTSQGYDYEFSFDPSDEAGDEQAIEDDARDMAEMSHSVQNGKSRSCQDGNHEDAVVELHDDATVTQELKIEEEPAQILATKDVDVVQGSPVYSIKDGSVTSLEEPLVPATEVSEVIRESPAHGKKDEAVSAVEETPIPKIEQGEILQAVSEEEPTATSAEALPIPTSEADQESRAGSVLSEAPTETLSDTATDKASGTAARKSAVPSGSIHPFAKAKAKVTNTQRQVSKADKKKAKKQGQVSKKKPEPATSFTTEASEPEVLSLDEIKAKLKTKPEPSEAKSAAKSELPLTEVNVESLFAPAAESSTPVLDSSPPSHAAEEMVVVSGAAKVDEAAVINTITAARLPMAPKTLPKVALPREPALVKRTPSVTITTDLPRKERQSSTASAASESSFGTPRTAKEYQTPAPSPALDMSTSPPVAQYVLGAEQVVEATARPEFEAIADGQNEVNMAADAEAVGVDSLAPVTQANKKKKNQQRKRLNRQNNKKNSSVDGQDNGAASQPLAEAAPESMSAKLSKNLGCTGMDQESPPNADKATPTGFHDDNATPGIPSAVTGRDEKSSVSKTNSNKTSSHAAKENVAGPSRSWAQLLASSVNPATAANANVSTKGGLTLRDPNAGQQHAKGG</sequence>
<organism evidence="4 5">
    <name type="scientific">Venturia effusa</name>
    <dbReference type="NCBI Taxonomy" id="50376"/>
    <lineage>
        <taxon>Eukaryota</taxon>
        <taxon>Fungi</taxon>
        <taxon>Dikarya</taxon>
        <taxon>Ascomycota</taxon>
        <taxon>Pezizomycotina</taxon>
        <taxon>Dothideomycetes</taxon>
        <taxon>Pleosporomycetidae</taxon>
        <taxon>Venturiales</taxon>
        <taxon>Venturiaceae</taxon>
        <taxon>Venturia</taxon>
    </lineage>
</organism>
<keyword evidence="5" id="KW-1185">Reference proteome</keyword>
<feature type="region of interest" description="Disordered" evidence="2">
    <location>
        <begin position="924"/>
        <end position="1097"/>
    </location>
</feature>
<accession>A0A517L2L6</accession>
<dbReference type="InterPro" id="IPR000504">
    <property type="entry name" value="RRM_dom"/>
</dbReference>
<feature type="compositionally biased region" description="Basic and acidic residues" evidence="2">
    <location>
        <begin position="924"/>
        <end position="934"/>
    </location>
</feature>
<name>A0A517L2L6_9PEZI</name>
<reference evidence="4 5" key="1">
    <citation type="submission" date="2019-07" db="EMBL/GenBank/DDBJ databases">
        <title>Finished genome of Venturia effusa.</title>
        <authorList>
            <person name="Young C.A."/>
            <person name="Cox M.P."/>
            <person name="Ganley A.R.D."/>
            <person name="David W.J."/>
        </authorList>
    </citation>
    <scope>NUCLEOTIDE SEQUENCE [LARGE SCALE GENOMIC DNA]</scope>
    <source>
        <strain evidence="5">albino</strain>
    </source>
</reference>
<evidence type="ECO:0000256" key="1">
    <source>
        <dbReference type="PROSITE-ProRule" id="PRU00176"/>
    </source>
</evidence>
<proteinExistence type="predicted"/>
<feature type="compositionally biased region" description="Polar residues" evidence="2">
    <location>
        <begin position="439"/>
        <end position="454"/>
    </location>
</feature>
<feature type="compositionally biased region" description="Low complexity" evidence="2">
    <location>
        <begin position="670"/>
        <end position="681"/>
    </location>
</feature>
<dbReference type="SUPFAM" id="SSF54928">
    <property type="entry name" value="RNA-binding domain, RBD"/>
    <property type="match status" value="1"/>
</dbReference>
<feature type="compositionally biased region" description="Polar residues" evidence="2">
    <location>
        <begin position="989"/>
        <end position="1001"/>
    </location>
</feature>
<evidence type="ECO:0000313" key="5">
    <source>
        <dbReference type="Proteomes" id="UP000316270"/>
    </source>
</evidence>